<evidence type="ECO:0000256" key="7">
    <source>
        <dbReference type="ARBA" id="ARBA00023242"/>
    </source>
</evidence>
<keyword evidence="6" id="KW-0508">mRNA splicing</keyword>
<evidence type="ECO:0000256" key="6">
    <source>
        <dbReference type="ARBA" id="ARBA00023187"/>
    </source>
</evidence>
<dbReference type="SUPFAM" id="SSF47938">
    <property type="entry name" value="Functional domain of the splicing factor Prp18"/>
    <property type="match status" value="1"/>
</dbReference>
<dbReference type="InterPro" id="IPR039979">
    <property type="entry name" value="PRPF18"/>
</dbReference>
<reference evidence="10 11" key="1">
    <citation type="journal article" date="2024" name="Nat. Commun.">
        <title>Phylogenomics reveals the evolutionary origins of lichenization in chlorophyte algae.</title>
        <authorList>
            <person name="Puginier C."/>
            <person name="Libourel C."/>
            <person name="Otte J."/>
            <person name="Skaloud P."/>
            <person name="Haon M."/>
            <person name="Grisel S."/>
            <person name="Petersen M."/>
            <person name="Berrin J.G."/>
            <person name="Delaux P.M."/>
            <person name="Dal Grande F."/>
            <person name="Keller J."/>
        </authorList>
    </citation>
    <scope>NUCLEOTIDE SEQUENCE [LARGE SCALE GENOMIC DNA]</scope>
    <source>
        <strain evidence="10 11">SAG 245.80</strain>
    </source>
</reference>
<comment type="caution">
    <text evidence="10">The sequence shown here is derived from an EMBL/GenBank/DDBJ whole genome shotgun (WGS) entry which is preliminary data.</text>
</comment>
<comment type="similarity">
    <text evidence="2">Belongs to the PRP18 family.</text>
</comment>
<dbReference type="EMBL" id="JALJOU010000003">
    <property type="protein sequence ID" value="KAK9845214.1"/>
    <property type="molecule type" value="Genomic_DNA"/>
</dbReference>
<dbReference type="PANTHER" id="PTHR13007">
    <property type="entry name" value="PRE-MRNA SPLICING FACTOR-RELATED"/>
    <property type="match status" value="1"/>
</dbReference>
<evidence type="ECO:0000256" key="1">
    <source>
        <dbReference type="ARBA" id="ARBA00004123"/>
    </source>
</evidence>
<name>A0AAW1SI38_9CHLO</name>
<evidence type="ECO:0000256" key="2">
    <source>
        <dbReference type="ARBA" id="ARBA00008137"/>
    </source>
</evidence>
<evidence type="ECO:0000256" key="5">
    <source>
        <dbReference type="ARBA" id="ARBA00022728"/>
    </source>
</evidence>
<feature type="compositionally biased region" description="Basic and acidic residues" evidence="8">
    <location>
        <begin position="39"/>
        <end position="72"/>
    </location>
</feature>
<feature type="domain" description="Pre-mRNA processing factor 4 (PRP4)-like" evidence="9">
    <location>
        <begin position="77"/>
        <end position="127"/>
    </location>
</feature>
<gene>
    <name evidence="10" type="ORF">WJX81_000265</name>
</gene>
<keyword evidence="4" id="KW-0507">mRNA processing</keyword>
<keyword evidence="5" id="KW-0747">Spliceosome</keyword>
<dbReference type="GO" id="GO:0000350">
    <property type="term" value="P:generation of catalytic spliceosome for second transesterification step"/>
    <property type="evidence" value="ECO:0007669"/>
    <property type="project" value="TreeGrafter"/>
</dbReference>
<sequence length="429" mass="48210">MDALRALLEEKKKVAASDFGGRKYVKQSDIEGARLKRLREEEAKETSQKDAAKQARLEAEQRALERHDSGADREEDLPREEVIRRLRLLGQPTTLFGEEDAARAARLRRAQEDYQAQDEHAGGQQGNMMLALQRGELGRKKVGSAGAAAAAACEKDKAEHRGDADAETGANVAEDGEPEDETTAAFRRAAEALKEKREEEAMCVEDRIYKYLKRWFAEWGRDLDTRPDDVKASQSGHQMDLVYAQTEQYLKPLWKDLRRRDMLPELVAGLYMIVQAVQQRNYLQAYDIYVRLAIGNSPWPIGVTSVGIHERSAREKISHVMNGAAHVMNNEATRKYLQALKRLLTFMQRAHPTDPSRSVEFDGYKDAGRGVAGGGSDKMALLEAQRRGETVETLRLKPAPHFHESDGSVSVPPKWENILSKSEVFAKAK</sequence>
<dbReference type="Proteomes" id="UP001445335">
    <property type="component" value="Unassembled WGS sequence"/>
</dbReference>
<evidence type="ECO:0000256" key="8">
    <source>
        <dbReference type="SAM" id="MobiDB-lite"/>
    </source>
</evidence>
<proteinExistence type="inferred from homology"/>
<dbReference type="Gene3D" id="4.10.280.110">
    <property type="entry name" value="Pre-mRNA processing factor 4 domain"/>
    <property type="match status" value="1"/>
</dbReference>
<evidence type="ECO:0000313" key="11">
    <source>
        <dbReference type="Proteomes" id="UP001445335"/>
    </source>
</evidence>
<comment type="subcellular location">
    <subcellularLocation>
        <location evidence="1">Nucleus</location>
    </subcellularLocation>
</comment>
<dbReference type="SMART" id="SM00500">
    <property type="entry name" value="SFM"/>
    <property type="match status" value="1"/>
</dbReference>
<dbReference type="InterPro" id="IPR036285">
    <property type="entry name" value="PRP4-like_sf"/>
</dbReference>
<dbReference type="PANTHER" id="PTHR13007:SF19">
    <property type="entry name" value="PRE-MRNA-SPLICING FACTOR 18"/>
    <property type="match status" value="1"/>
</dbReference>
<feature type="region of interest" description="Disordered" evidence="8">
    <location>
        <begin position="156"/>
        <end position="182"/>
    </location>
</feature>
<accession>A0AAW1SI38</accession>
<dbReference type="GO" id="GO:0071021">
    <property type="term" value="C:U2-type post-spliceosomal complex"/>
    <property type="evidence" value="ECO:0007669"/>
    <property type="project" value="TreeGrafter"/>
</dbReference>
<feature type="region of interest" description="Disordered" evidence="8">
    <location>
        <begin position="39"/>
        <end position="80"/>
    </location>
</feature>
<keyword evidence="11" id="KW-1185">Reference proteome</keyword>
<feature type="compositionally biased region" description="Basic and acidic residues" evidence="8">
    <location>
        <begin position="109"/>
        <end position="121"/>
    </location>
</feature>
<evidence type="ECO:0000256" key="4">
    <source>
        <dbReference type="ARBA" id="ARBA00022664"/>
    </source>
</evidence>
<evidence type="ECO:0000259" key="9">
    <source>
        <dbReference type="SMART" id="SM00500"/>
    </source>
</evidence>
<dbReference type="GO" id="GO:0046540">
    <property type="term" value="C:U4/U6 x U5 tri-snRNP complex"/>
    <property type="evidence" value="ECO:0007669"/>
    <property type="project" value="TreeGrafter"/>
</dbReference>
<evidence type="ECO:0000256" key="3">
    <source>
        <dbReference type="ARBA" id="ARBA00018242"/>
    </source>
</evidence>
<organism evidence="10 11">
    <name type="scientific">Elliptochloris bilobata</name>
    <dbReference type="NCBI Taxonomy" id="381761"/>
    <lineage>
        <taxon>Eukaryota</taxon>
        <taxon>Viridiplantae</taxon>
        <taxon>Chlorophyta</taxon>
        <taxon>core chlorophytes</taxon>
        <taxon>Trebouxiophyceae</taxon>
        <taxon>Trebouxiophyceae incertae sedis</taxon>
        <taxon>Elliptochloris clade</taxon>
        <taxon>Elliptochloris</taxon>
    </lineage>
</organism>
<dbReference type="Pfam" id="PF02840">
    <property type="entry name" value="Prp18"/>
    <property type="match status" value="1"/>
</dbReference>
<keyword evidence="7" id="KW-0539">Nucleus</keyword>
<dbReference type="GO" id="GO:0005682">
    <property type="term" value="C:U5 snRNP"/>
    <property type="evidence" value="ECO:0007669"/>
    <property type="project" value="TreeGrafter"/>
</dbReference>
<evidence type="ECO:0000313" key="10">
    <source>
        <dbReference type="EMBL" id="KAK9845214.1"/>
    </source>
</evidence>
<dbReference type="InterPro" id="IPR004098">
    <property type="entry name" value="Prp18"/>
</dbReference>
<feature type="region of interest" description="Disordered" evidence="8">
    <location>
        <begin position="107"/>
        <end position="126"/>
    </location>
</feature>
<dbReference type="AlphaFoldDB" id="A0AAW1SI38"/>
<dbReference type="Gene3D" id="1.20.940.10">
    <property type="entry name" value="Functional domain of the splicing factor Prp18"/>
    <property type="match status" value="1"/>
</dbReference>
<protein>
    <recommendedName>
        <fullName evidence="3">Pre-mRNA-splicing factor 18</fullName>
    </recommendedName>
</protein>
<dbReference type="InterPro" id="IPR014906">
    <property type="entry name" value="PRP4-like"/>
</dbReference>
<dbReference type="Pfam" id="PF08799">
    <property type="entry name" value="PRP4"/>
    <property type="match status" value="1"/>
</dbReference>
<dbReference type="SUPFAM" id="SSF158230">
    <property type="entry name" value="PRP4-like"/>
    <property type="match status" value="1"/>
</dbReference>